<keyword evidence="1" id="KW-0862">Zinc</keyword>
<keyword evidence="4" id="KW-1185">Reference proteome</keyword>
<dbReference type="PROSITE" id="PS50966">
    <property type="entry name" value="ZF_SWIM"/>
    <property type="match status" value="1"/>
</dbReference>
<dbReference type="GO" id="GO:0008270">
    <property type="term" value="F:zinc ion binding"/>
    <property type="evidence" value="ECO:0007669"/>
    <property type="project" value="UniProtKB-KW"/>
</dbReference>
<sequence length="234" mass="25979">MKINETILSIPPYLSTTWAHVRMLRMDGDLLIVSLSDGFQAKVPGLSREQIEMIFSFHQKALDAKEQTKEKASSAPFPEGFAKEAEQAIRFGMMGMESLGNAMQHNFAMRNSPLLPPEILSKVEAVSKAIAPEMKVDLPKAEPHCNCPHCQIARAIQRGLGAQPDVTPHQVEEEEVAAEELVFQEWRIEQTGEQLYSVINRIDGNERYSVYLGDPVGCTCGKSGCEHVLAVLRS</sequence>
<evidence type="ECO:0000313" key="4">
    <source>
        <dbReference type="Proteomes" id="UP000220251"/>
    </source>
</evidence>
<reference evidence="4" key="1">
    <citation type="submission" date="2015-06" db="EMBL/GenBank/DDBJ databases">
        <authorList>
            <person name="Bertelli C."/>
        </authorList>
    </citation>
    <scope>NUCLEOTIDE SEQUENCE [LARGE SCALE GENOMIC DNA]</scope>
    <source>
        <strain evidence="4">CRIB-30</strain>
    </source>
</reference>
<evidence type="ECO:0000259" key="2">
    <source>
        <dbReference type="PROSITE" id="PS50966"/>
    </source>
</evidence>
<dbReference type="Proteomes" id="UP000220251">
    <property type="component" value="Unassembled WGS sequence"/>
</dbReference>
<name>A0A0H5E7B5_9BACT</name>
<organism evidence="3 4">
    <name type="scientific">Estrella lausannensis</name>
    <dbReference type="NCBI Taxonomy" id="483423"/>
    <lineage>
        <taxon>Bacteria</taxon>
        <taxon>Pseudomonadati</taxon>
        <taxon>Chlamydiota</taxon>
        <taxon>Chlamydiia</taxon>
        <taxon>Parachlamydiales</taxon>
        <taxon>Candidatus Criblamydiaceae</taxon>
        <taxon>Estrella</taxon>
    </lineage>
</organism>
<dbReference type="OrthoDB" id="20760at2"/>
<accession>A0A0H5E7B5</accession>
<protein>
    <recommendedName>
        <fullName evidence="2">SWIM-type domain-containing protein</fullName>
    </recommendedName>
</protein>
<proteinExistence type="predicted"/>
<evidence type="ECO:0000256" key="1">
    <source>
        <dbReference type="PROSITE-ProRule" id="PRU00325"/>
    </source>
</evidence>
<dbReference type="RefSeq" id="WP_098039086.1">
    <property type="nucleotide sequence ID" value="NZ_CWGJ01000026.1"/>
</dbReference>
<keyword evidence="1" id="KW-0863">Zinc-finger</keyword>
<dbReference type="EMBL" id="CWGJ01000026">
    <property type="protein sequence ID" value="CRX39220.1"/>
    <property type="molecule type" value="Genomic_DNA"/>
</dbReference>
<dbReference type="AlphaFoldDB" id="A0A0H5E7B5"/>
<feature type="domain" description="SWIM-type" evidence="2">
    <location>
        <begin position="208"/>
        <end position="234"/>
    </location>
</feature>
<evidence type="ECO:0000313" key="3">
    <source>
        <dbReference type="EMBL" id="CRX39220.1"/>
    </source>
</evidence>
<dbReference type="InterPro" id="IPR007527">
    <property type="entry name" value="Znf_SWIM"/>
</dbReference>
<keyword evidence="1" id="KW-0479">Metal-binding</keyword>
<gene>
    <name evidence="3" type="ORF">ELAC_1895</name>
</gene>